<evidence type="ECO:0000256" key="1">
    <source>
        <dbReference type="SAM" id="MobiDB-lite"/>
    </source>
</evidence>
<dbReference type="InterPro" id="IPR054136">
    <property type="entry name" value="Gp49_pectate_lyase-like"/>
</dbReference>
<feature type="region of interest" description="Disordered" evidence="1">
    <location>
        <begin position="1"/>
        <end position="23"/>
    </location>
</feature>
<evidence type="ECO:0000259" key="2">
    <source>
        <dbReference type="Pfam" id="PF12708"/>
    </source>
</evidence>
<dbReference type="AlphaFoldDB" id="A0A926RWN6"/>
<evidence type="ECO:0000313" key="5">
    <source>
        <dbReference type="Proteomes" id="UP000661691"/>
    </source>
</evidence>
<proteinExistence type="predicted"/>
<name>A0A926RWN6_9BACL</name>
<sequence>MLKVNVKEPPYHARGDGETDDTHPLQRAIKDVLAAGGGVVYIPAGTYFVSASLELGSNCSVVGAGVDHTIIDLKHHNRVIAFDLPQPPITGLIQTEDIQVGDQSNPIENQLLSGDFIVYRNHKRFTEEWDGGAAIRGYYKSGELFKIKHAETGLLQFEERASLDLPYTSVAGVDGFTPYRHVVISHMTIKRNGEKKSGREVTHNISIRIQFCDGAHVHNIKSIHTNYAGLKIDRCMNIKVNQFESIGYSETDGLLYGVLIADANKYITLKKIYSRRNRHGVCGGNSGYGVPMYVTADGVYISETTPNPSGQDTHALDCHGASMCFVYRNCVLDKGMSISGIGHRVENVISKSGVFMMYEGGSDMTFSHITYHQCKGFYSKSALKRINYQFVHLNFYQYSRNQIAEGSSHLHFSHIRFINQKLEKADKLDGIGLQLRNGYSIRDSYIEGFWQGLYVNGENCFVENMKLVNCGWKSLLSKYACALRLSGLASHSYINGVEIHFIHQKLTLGSPLRLDYLKQGEATSIWFARIKQIKHRYSSNSESPYAHPKFNQIFMYDCYLYPGPSQKWKASGKYVEVNFTHKLKPQ</sequence>
<gene>
    <name evidence="4" type="ORF">IC620_04925</name>
</gene>
<evidence type="ECO:0000313" key="4">
    <source>
        <dbReference type="EMBL" id="MBD1371701.1"/>
    </source>
</evidence>
<keyword evidence="5" id="KW-1185">Reference proteome</keyword>
<protein>
    <recommendedName>
        <fullName evidence="6">Pectate lyase superfamily protein domain-containing protein</fullName>
    </recommendedName>
</protein>
<organism evidence="4 5">
    <name type="scientific">Polycladospora coralii</name>
    <dbReference type="NCBI Taxonomy" id="2771432"/>
    <lineage>
        <taxon>Bacteria</taxon>
        <taxon>Bacillati</taxon>
        <taxon>Bacillota</taxon>
        <taxon>Bacilli</taxon>
        <taxon>Bacillales</taxon>
        <taxon>Thermoactinomycetaceae</taxon>
        <taxon>Polycladospora</taxon>
    </lineage>
</organism>
<feature type="domain" description="Rhamnogalacturonase A/B/Epimerase-like pectate lyase" evidence="2">
    <location>
        <begin position="4"/>
        <end position="73"/>
    </location>
</feature>
<dbReference type="InterPro" id="IPR011050">
    <property type="entry name" value="Pectin_lyase_fold/virulence"/>
</dbReference>
<dbReference type="EMBL" id="JACXAH010000005">
    <property type="protein sequence ID" value="MBD1371701.1"/>
    <property type="molecule type" value="Genomic_DNA"/>
</dbReference>
<dbReference type="Proteomes" id="UP000661691">
    <property type="component" value="Unassembled WGS sequence"/>
</dbReference>
<feature type="domain" description="Gp49 pectin lyase-like" evidence="3">
    <location>
        <begin position="226"/>
        <end position="347"/>
    </location>
</feature>
<dbReference type="SUPFAM" id="SSF51126">
    <property type="entry name" value="Pectin lyase-like"/>
    <property type="match status" value="2"/>
</dbReference>
<evidence type="ECO:0000259" key="3">
    <source>
        <dbReference type="Pfam" id="PF22442"/>
    </source>
</evidence>
<dbReference type="InterPro" id="IPR024535">
    <property type="entry name" value="RHGA/B-epi-like_pectate_lyase"/>
</dbReference>
<dbReference type="Gene3D" id="2.160.20.10">
    <property type="entry name" value="Single-stranded right-handed beta-helix, Pectin lyase-like"/>
    <property type="match status" value="1"/>
</dbReference>
<comment type="caution">
    <text evidence="4">The sequence shown here is derived from an EMBL/GenBank/DDBJ whole genome shotgun (WGS) entry which is preliminary data.</text>
</comment>
<accession>A0A926RWN6</accession>
<evidence type="ECO:0008006" key="6">
    <source>
        <dbReference type="Google" id="ProtNLM"/>
    </source>
</evidence>
<reference evidence="4" key="1">
    <citation type="submission" date="2020-09" db="EMBL/GenBank/DDBJ databases">
        <title>A novel bacterium of genus Hazenella, isolated from South China Sea.</title>
        <authorList>
            <person name="Huang H."/>
            <person name="Mo K."/>
            <person name="Hu Y."/>
        </authorList>
    </citation>
    <scope>NUCLEOTIDE SEQUENCE</scope>
    <source>
        <strain evidence="4">IB182357</strain>
    </source>
</reference>
<dbReference type="InterPro" id="IPR012334">
    <property type="entry name" value="Pectin_lyas_fold"/>
</dbReference>
<dbReference type="RefSeq" id="WP_191141670.1">
    <property type="nucleotide sequence ID" value="NZ_JACXAH010000005.1"/>
</dbReference>
<dbReference type="Pfam" id="PF12708">
    <property type="entry name" value="Pect-lyase_RHGA_epim"/>
    <property type="match status" value="1"/>
</dbReference>
<dbReference type="Pfam" id="PF22442">
    <property type="entry name" value="Gp49_Pectate_lyase_like"/>
    <property type="match status" value="1"/>
</dbReference>